<dbReference type="Proteomes" id="UP001362999">
    <property type="component" value="Unassembled WGS sequence"/>
</dbReference>
<gene>
    <name evidence="1" type="ORF">R3P38DRAFT_95063</name>
</gene>
<proteinExistence type="predicted"/>
<reference evidence="1 2" key="1">
    <citation type="journal article" date="2024" name="J Genomics">
        <title>Draft genome sequencing and assembly of Favolaschia claudopus CIRM-BRFM 2984 isolated from oak limbs.</title>
        <authorList>
            <person name="Navarro D."/>
            <person name="Drula E."/>
            <person name="Chaduli D."/>
            <person name="Cazenave R."/>
            <person name="Ahrendt S."/>
            <person name="Wang J."/>
            <person name="Lipzen A."/>
            <person name="Daum C."/>
            <person name="Barry K."/>
            <person name="Grigoriev I.V."/>
            <person name="Favel A."/>
            <person name="Rosso M.N."/>
            <person name="Martin F."/>
        </authorList>
    </citation>
    <scope>NUCLEOTIDE SEQUENCE [LARGE SCALE GENOMIC DNA]</scope>
    <source>
        <strain evidence="1 2">CIRM-BRFM 2984</strain>
    </source>
</reference>
<keyword evidence="2" id="KW-1185">Reference proteome</keyword>
<comment type="caution">
    <text evidence="1">The sequence shown here is derived from an EMBL/GenBank/DDBJ whole genome shotgun (WGS) entry which is preliminary data.</text>
</comment>
<name>A0AAW0D473_9AGAR</name>
<accession>A0AAW0D473</accession>
<sequence>MRVHRIEFSFLACSYILEPTTTAGTRTYVVASVYERLTRACCLIEPEVFQVVADVCFLLTSGEGTTACFSATGQQQECVCSYVGTVGLLYLTALLPCLCVGV</sequence>
<evidence type="ECO:0000313" key="1">
    <source>
        <dbReference type="EMBL" id="KAK7047010.1"/>
    </source>
</evidence>
<evidence type="ECO:0000313" key="2">
    <source>
        <dbReference type="Proteomes" id="UP001362999"/>
    </source>
</evidence>
<organism evidence="1 2">
    <name type="scientific">Favolaschia claudopus</name>
    <dbReference type="NCBI Taxonomy" id="2862362"/>
    <lineage>
        <taxon>Eukaryota</taxon>
        <taxon>Fungi</taxon>
        <taxon>Dikarya</taxon>
        <taxon>Basidiomycota</taxon>
        <taxon>Agaricomycotina</taxon>
        <taxon>Agaricomycetes</taxon>
        <taxon>Agaricomycetidae</taxon>
        <taxon>Agaricales</taxon>
        <taxon>Marasmiineae</taxon>
        <taxon>Mycenaceae</taxon>
        <taxon>Favolaschia</taxon>
    </lineage>
</organism>
<dbReference type="AlphaFoldDB" id="A0AAW0D473"/>
<protein>
    <submittedName>
        <fullName evidence="1">Uncharacterized protein</fullName>
    </submittedName>
</protein>
<dbReference type="EMBL" id="JAWWNJ010000010">
    <property type="protein sequence ID" value="KAK7047010.1"/>
    <property type="molecule type" value="Genomic_DNA"/>
</dbReference>